<keyword evidence="1" id="KW-0479">Metal-binding</keyword>
<keyword evidence="6" id="KW-1185">Reference proteome</keyword>
<accession>A0A317FAK8</accession>
<evidence type="ECO:0000313" key="6">
    <source>
        <dbReference type="Proteomes" id="UP000245765"/>
    </source>
</evidence>
<feature type="region of interest" description="Disordered" evidence="3">
    <location>
        <begin position="502"/>
        <end position="521"/>
    </location>
</feature>
<keyword evidence="2" id="KW-0378">Hydrolase</keyword>
<protein>
    <submittedName>
        <fullName evidence="5">Sulfatase</fullName>
    </submittedName>
</protein>
<evidence type="ECO:0000256" key="2">
    <source>
        <dbReference type="ARBA" id="ARBA00022801"/>
    </source>
</evidence>
<organism evidence="5 6">
    <name type="scientific">Falsiroseomonas bella</name>
    <dbReference type="NCBI Taxonomy" id="2184016"/>
    <lineage>
        <taxon>Bacteria</taxon>
        <taxon>Pseudomonadati</taxon>
        <taxon>Pseudomonadota</taxon>
        <taxon>Alphaproteobacteria</taxon>
        <taxon>Acetobacterales</taxon>
        <taxon>Roseomonadaceae</taxon>
        <taxon>Falsiroseomonas</taxon>
    </lineage>
</organism>
<dbReference type="PANTHER" id="PTHR45953">
    <property type="entry name" value="IDURONATE 2-SULFATASE"/>
    <property type="match status" value="1"/>
</dbReference>
<dbReference type="OrthoDB" id="9795675at2"/>
<name>A0A317FAK8_9PROT</name>
<gene>
    <name evidence="5" type="ORF">DFH01_12925</name>
</gene>
<dbReference type="InterPro" id="IPR017850">
    <property type="entry name" value="Alkaline_phosphatase_core_sf"/>
</dbReference>
<dbReference type="AlphaFoldDB" id="A0A317FAK8"/>
<dbReference type="Gene3D" id="3.40.720.10">
    <property type="entry name" value="Alkaline Phosphatase, subunit A"/>
    <property type="match status" value="1"/>
</dbReference>
<dbReference type="PANTHER" id="PTHR45953:SF1">
    <property type="entry name" value="IDURONATE 2-SULFATASE"/>
    <property type="match status" value="1"/>
</dbReference>
<comment type="caution">
    <text evidence="5">The sequence shown here is derived from an EMBL/GenBank/DDBJ whole genome shotgun (WGS) entry which is preliminary data.</text>
</comment>
<dbReference type="InterPro" id="IPR000917">
    <property type="entry name" value="Sulfatase_N"/>
</dbReference>
<dbReference type="Gene3D" id="6.10.250.3360">
    <property type="match status" value="1"/>
</dbReference>
<dbReference type="RefSeq" id="WP_109870898.1">
    <property type="nucleotide sequence ID" value="NZ_QGNA01000003.1"/>
</dbReference>
<evidence type="ECO:0000256" key="1">
    <source>
        <dbReference type="ARBA" id="ARBA00022723"/>
    </source>
</evidence>
<dbReference type="SUPFAM" id="SSF53649">
    <property type="entry name" value="Alkaline phosphatase-like"/>
    <property type="match status" value="1"/>
</dbReference>
<reference evidence="6" key="1">
    <citation type="submission" date="2018-05" db="EMBL/GenBank/DDBJ databases">
        <authorList>
            <person name="Du Z."/>
            <person name="Wang X."/>
        </authorList>
    </citation>
    <scope>NUCLEOTIDE SEQUENCE [LARGE SCALE GENOMIC DNA]</scope>
    <source>
        <strain evidence="6">CQN31</strain>
    </source>
</reference>
<dbReference type="EMBL" id="QGNA01000003">
    <property type="protein sequence ID" value="PWS36104.1"/>
    <property type="molecule type" value="Genomic_DNA"/>
</dbReference>
<feature type="domain" description="Sulfatase N-terminal" evidence="4">
    <location>
        <begin position="5"/>
        <end position="378"/>
    </location>
</feature>
<evidence type="ECO:0000313" key="5">
    <source>
        <dbReference type="EMBL" id="PWS36104.1"/>
    </source>
</evidence>
<sequence>MPQRRNVLLIVVDQWRADFVPHLGAGFLKTPNLDRLCREGVTFRNHVTTAVPCGPARASLLTGLYLMNHRAVQNTVPLDARHTNLGKQLRLIGYDPALIGYTTTTPDPRTSGPRDPRFTTLGDLMDGFRSVGAFEPNMDGYFGWLAHQGYTLPPRREDIWLPEGEDAVPGVTDRPCRIPAELSDSTFFTERALTYLKGRNGKPWFLHLGYYRPHPPFIAPAPYHAMYAPSDMPAPIRRARWEEEAAQHPLLRFYLRGISQGSFFHGAGGAATALQEGAIRQMRATYAGLITEIDDCLGRVFAWLDENGQWDDTMIVFTSDHGEQLGDHWLLGKVGYHDESFRIPLVVKDAGRNDRAGAVETAFTESVDVMPTILEALGGSIPRACDGRSILPLLDGPEPQGWRDHLFYEYDFRDVHYSRPEGELGLGMDDSALCVVQDARYKYVHFAALPPLFFDLQRDPHGFENLAEDTAHAGLVKDYAQKALSHRMRHAERTLTHFRATPQGLEERGVAAPPAMPRAAE</sequence>
<dbReference type="GO" id="GO:0046872">
    <property type="term" value="F:metal ion binding"/>
    <property type="evidence" value="ECO:0007669"/>
    <property type="project" value="UniProtKB-KW"/>
</dbReference>
<dbReference type="NCBIfam" id="NF045661">
    <property type="entry name" value="HdlasePehA"/>
    <property type="match status" value="1"/>
</dbReference>
<evidence type="ECO:0000256" key="3">
    <source>
        <dbReference type="SAM" id="MobiDB-lite"/>
    </source>
</evidence>
<evidence type="ECO:0000259" key="4">
    <source>
        <dbReference type="Pfam" id="PF00884"/>
    </source>
</evidence>
<dbReference type="InterPro" id="IPR054912">
    <property type="entry name" value="HdlasePehA"/>
</dbReference>
<dbReference type="CDD" id="cd16028">
    <property type="entry name" value="PMH"/>
    <property type="match status" value="1"/>
</dbReference>
<dbReference type="GO" id="GO:0008484">
    <property type="term" value="F:sulfuric ester hydrolase activity"/>
    <property type="evidence" value="ECO:0007669"/>
    <property type="project" value="TreeGrafter"/>
</dbReference>
<dbReference type="GO" id="GO:0005737">
    <property type="term" value="C:cytoplasm"/>
    <property type="evidence" value="ECO:0007669"/>
    <property type="project" value="TreeGrafter"/>
</dbReference>
<dbReference type="Pfam" id="PF00884">
    <property type="entry name" value="Sulfatase"/>
    <property type="match status" value="1"/>
</dbReference>
<proteinExistence type="predicted"/>
<dbReference type="Proteomes" id="UP000245765">
    <property type="component" value="Unassembled WGS sequence"/>
</dbReference>